<evidence type="ECO:0000313" key="1">
    <source>
        <dbReference type="EMBL" id="EPZ35118.1"/>
    </source>
</evidence>
<evidence type="ECO:0000313" key="2">
    <source>
        <dbReference type="Proteomes" id="UP000030755"/>
    </source>
</evidence>
<name>A0A075B2X1_ROZAC</name>
<dbReference type="AlphaFoldDB" id="A0A075B2X1"/>
<sequence>MLLGDSFPGDPLSRIFLHVPSRDIDFLGPRNRFIDVDRVNLEPGMFSDIFPFDVAVGSIQ</sequence>
<dbReference type="HOGENOM" id="CLU_2943082_0_0_1"/>
<gene>
    <name evidence="1" type="ORF">O9G_003490</name>
</gene>
<organism evidence="1 2">
    <name type="scientific">Rozella allomycis (strain CSF55)</name>
    <dbReference type="NCBI Taxonomy" id="988480"/>
    <lineage>
        <taxon>Eukaryota</taxon>
        <taxon>Fungi</taxon>
        <taxon>Fungi incertae sedis</taxon>
        <taxon>Cryptomycota</taxon>
        <taxon>Cryptomycota incertae sedis</taxon>
        <taxon>Rozella</taxon>
    </lineage>
</organism>
<protein>
    <submittedName>
        <fullName evidence="1">Uncharacterized protein</fullName>
    </submittedName>
</protein>
<keyword evidence="2" id="KW-1185">Reference proteome</keyword>
<accession>A0A075B2X1</accession>
<reference evidence="1 2" key="1">
    <citation type="journal article" date="2013" name="Curr. Biol.">
        <title>Shared signatures of parasitism and phylogenomics unite Cryptomycota and microsporidia.</title>
        <authorList>
            <person name="James T.Y."/>
            <person name="Pelin A."/>
            <person name="Bonen L."/>
            <person name="Ahrendt S."/>
            <person name="Sain D."/>
            <person name="Corradi N."/>
            <person name="Stajich J.E."/>
        </authorList>
    </citation>
    <scope>NUCLEOTIDE SEQUENCE [LARGE SCALE GENOMIC DNA]</scope>
    <source>
        <strain evidence="1 2">CSF55</strain>
    </source>
</reference>
<dbReference type="Proteomes" id="UP000030755">
    <property type="component" value="Unassembled WGS sequence"/>
</dbReference>
<proteinExistence type="predicted"/>
<dbReference type="EMBL" id="KE560866">
    <property type="protein sequence ID" value="EPZ35118.1"/>
    <property type="molecule type" value="Genomic_DNA"/>
</dbReference>